<protein>
    <submittedName>
        <fullName evidence="2">Uncharacterized protein</fullName>
    </submittedName>
</protein>
<evidence type="ECO:0000313" key="3">
    <source>
        <dbReference type="Proteomes" id="UP001431209"/>
    </source>
</evidence>
<sequence>MNTVSNNKPADGPKMPPKIPPKIAPFVPKQAAKIVETCNVSNTLKRVREEEALPDQKKIKISIEKTTTLSNYENFIKNSNDVCVTGGAKGADYEWARAALSLHHKVFLMSFEKHAFCDVPLSSRVVRDTKSLYVVAPREDVNKKSSVAIKSGSAWAPQMFALLFSKTIAIFGRNITKQIPIYLLDTECNKWFQAEIKLQSYEIVEISWITINKPPPPSGLYTAIGSREISETHKKLINQCFIH</sequence>
<keyword evidence="3" id="KW-1185">Reference proteome</keyword>
<evidence type="ECO:0000313" key="2">
    <source>
        <dbReference type="EMBL" id="KAL0486921.1"/>
    </source>
</evidence>
<feature type="region of interest" description="Disordered" evidence="1">
    <location>
        <begin position="1"/>
        <end position="21"/>
    </location>
</feature>
<name>A0AAW2ZDX7_9EUKA</name>
<dbReference type="AlphaFoldDB" id="A0AAW2ZDX7"/>
<accession>A0AAW2ZDX7</accession>
<dbReference type="Proteomes" id="UP001431209">
    <property type="component" value="Unassembled WGS sequence"/>
</dbReference>
<reference evidence="2 3" key="1">
    <citation type="submission" date="2024-03" db="EMBL/GenBank/DDBJ databases">
        <title>The Acrasis kona genome and developmental transcriptomes reveal deep origins of eukaryotic multicellular pathways.</title>
        <authorList>
            <person name="Sheikh S."/>
            <person name="Fu C.-J."/>
            <person name="Brown M.W."/>
            <person name="Baldauf S.L."/>
        </authorList>
    </citation>
    <scope>NUCLEOTIDE SEQUENCE [LARGE SCALE GENOMIC DNA]</scope>
    <source>
        <strain evidence="2 3">ATCC MYA-3509</strain>
    </source>
</reference>
<gene>
    <name evidence="2" type="ORF">AKO1_001276</name>
</gene>
<evidence type="ECO:0000256" key="1">
    <source>
        <dbReference type="SAM" id="MobiDB-lite"/>
    </source>
</evidence>
<dbReference type="EMBL" id="JAOPGA020001284">
    <property type="protein sequence ID" value="KAL0486921.1"/>
    <property type="molecule type" value="Genomic_DNA"/>
</dbReference>
<organism evidence="2 3">
    <name type="scientific">Acrasis kona</name>
    <dbReference type="NCBI Taxonomy" id="1008807"/>
    <lineage>
        <taxon>Eukaryota</taxon>
        <taxon>Discoba</taxon>
        <taxon>Heterolobosea</taxon>
        <taxon>Tetramitia</taxon>
        <taxon>Eutetramitia</taxon>
        <taxon>Acrasidae</taxon>
        <taxon>Acrasis</taxon>
    </lineage>
</organism>
<comment type="caution">
    <text evidence="2">The sequence shown here is derived from an EMBL/GenBank/DDBJ whole genome shotgun (WGS) entry which is preliminary data.</text>
</comment>
<proteinExistence type="predicted"/>